<keyword evidence="1" id="KW-0472">Membrane</keyword>
<evidence type="ECO:0000313" key="3">
    <source>
        <dbReference type="Proteomes" id="UP001107558"/>
    </source>
</evidence>
<feature type="transmembrane region" description="Helical" evidence="1">
    <location>
        <begin position="141"/>
        <end position="160"/>
    </location>
</feature>
<name>A0A9J6BH94_POLVA</name>
<feature type="transmembrane region" description="Helical" evidence="1">
    <location>
        <begin position="114"/>
        <end position="135"/>
    </location>
</feature>
<evidence type="ECO:0000313" key="2">
    <source>
        <dbReference type="EMBL" id="KAG5669204.1"/>
    </source>
</evidence>
<feature type="transmembrane region" description="Helical" evidence="1">
    <location>
        <begin position="75"/>
        <end position="94"/>
    </location>
</feature>
<keyword evidence="1" id="KW-0812">Transmembrane</keyword>
<proteinExistence type="predicted"/>
<accession>A0A9J6BH94</accession>
<reference evidence="2" key="1">
    <citation type="submission" date="2021-03" db="EMBL/GenBank/DDBJ databases">
        <title>Chromosome level genome of the anhydrobiotic midge Polypedilum vanderplanki.</title>
        <authorList>
            <person name="Yoshida Y."/>
            <person name="Kikawada T."/>
            <person name="Gusev O."/>
        </authorList>
    </citation>
    <scope>NUCLEOTIDE SEQUENCE</scope>
    <source>
        <strain evidence="2">NIAS01</strain>
        <tissue evidence="2">Whole body or cell culture</tissue>
    </source>
</reference>
<keyword evidence="3" id="KW-1185">Reference proteome</keyword>
<feature type="transmembrane region" description="Helical" evidence="1">
    <location>
        <begin position="12"/>
        <end position="37"/>
    </location>
</feature>
<comment type="caution">
    <text evidence="2">The sequence shown here is derived from an EMBL/GenBank/DDBJ whole genome shotgun (WGS) entry which is preliminary data.</text>
</comment>
<organism evidence="2 3">
    <name type="scientific">Polypedilum vanderplanki</name>
    <name type="common">Sleeping chironomid midge</name>
    <dbReference type="NCBI Taxonomy" id="319348"/>
    <lineage>
        <taxon>Eukaryota</taxon>
        <taxon>Metazoa</taxon>
        <taxon>Ecdysozoa</taxon>
        <taxon>Arthropoda</taxon>
        <taxon>Hexapoda</taxon>
        <taxon>Insecta</taxon>
        <taxon>Pterygota</taxon>
        <taxon>Neoptera</taxon>
        <taxon>Endopterygota</taxon>
        <taxon>Diptera</taxon>
        <taxon>Nematocera</taxon>
        <taxon>Chironomoidea</taxon>
        <taxon>Chironomidae</taxon>
        <taxon>Chironominae</taxon>
        <taxon>Polypedilum</taxon>
        <taxon>Polypedilum</taxon>
    </lineage>
</organism>
<gene>
    <name evidence="2" type="ORF">PVAND_017097</name>
</gene>
<keyword evidence="1" id="KW-1133">Transmembrane helix</keyword>
<dbReference type="AlphaFoldDB" id="A0A9J6BH94"/>
<dbReference type="Proteomes" id="UP001107558">
    <property type="component" value="Chromosome 4"/>
</dbReference>
<evidence type="ECO:0000256" key="1">
    <source>
        <dbReference type="SAM" id="Phobius"/>
    </source>
</evidence>
<dbReference type="EMBL" id="JADBJN010000004">
    <property type="protein sequence ID" value="KAG5669204.1"/>
    <property type="molecule type" value="Genomic_DNA"/>
</dbReference>
<sequence length="183" mass="21126">MIVENFLCCFKLECGGVFIAITGLITCIAGLSIYPLIAALPILYPEEICINSIYESIFMTEKFPDECSVYFTFPVQVYLAITFPVNFYGIYAHFHLFRGIQNMDSSHLDSSAKFYLILIIVKLLSIILWSLGTIALETFNLVPIILFLTFWLFFDVYYFIIIDSIRYKIYNSPVYTVTYTPKL</sequence>
<protein>
    <submittedName>
        <fullName evidence="2">Uncharacterized protein</fullName>
    </submittedName>
</protein>